<evidence type="ECO:0000313" key="4">
    <source>
        <dbReference type="Proteomes" id="UP000706039"/>
    </source>
</evidence>
<protein>
    <submittedName>
        <fullName evidence="3">NACHT domain-containing protein</fullName>
    </submittedName>
</protein>
<dbReference type="Pfam" id="PF04471">
    <property type="entry name" value="Mrr_cat"/>
    <property type="match status" value="1"/>
</dbReference>
<evidence type="ECO:0000259" key="1">
    <source>
        <dbReference type="Pfam" id="PF04471"/>
    </source>
</evidence>
<keyword evidence="4" id="KW-1185">Reference proteome</keyword>
<dbReference type="Proteomes" id="UP000706039">
    <property type="component" value="Unassembled WGS sequence"/>
</dbReference>
<feature type="domain" description="Restriction endonuclease type IV Mrr" evidence="1">
    <location>
        <begin position="7"/>
        <end position="122"/>
    </location>
</feature>
<dbReference type="Pfam" id="PF05729">
    <property type="entry name" value="NACHT"/>
    <property type="match status" value="1"/>
</dbReference>
<evidence type="ECO:0000259" key="2">
    <source>
        <dbReference type="Pfam" id="PF05729"/>
    </source>
</evidence>
<sequence length="820" mass="91946">MRSTTQKGNAFRDAVAQLLRTAGFRAETEIQIGYKNADVAGIWSRDEMAGEQRYAFEAKDYEGTLPLGQCTKFAHDYANLVAEDEIDHAWLISKGAISPEGRKAAQSRRGLQAMTFAELQRRLLLLDPYLKDLIGAHDASRLADYYIPPETPQGEDLEAHVRAWIQAADAPPLFVLGPYGKGKSTFANYLAATFAREAISDPTARAPILVRLGEIADEQSLEGLLGKVLASQHRVQGYHFETFRELNRVGRFLIIYDGFDEMKHGLTPAKFQQVLTELMKLDEGDARILVLGRDTAFHDEAEFRAVIDGMVVTGAGRSVPALDRRPYRHVDIRGFTPEEARRFVERYLPIRIEREGRSPDPAWIAGRVAELVSGQYDELLKRPVHAQMLCEIAVHPDQLRPNMSVYELFDTFVHYLLHREVGKRGRDSDFPIEVRRRFNASLAWWLWERGGASTTTLSDIPQALCDDAVRDIRHGLTRDEMRRELIQGCLVQKGATTIYFHRSLQEFLAAEHLIETDLLMRSTPPMGWLQAVTSALTPEVIEFIVAGIDVSPGRRHRAVDWIGSLGTAVAYRVPFAGFDLFIQLARVTVADLGALPSAPWLIWLAFFQRSGAKDFTHRGRNTFAVLADFLIAARSASRELQAAVLYAVVRTLFHPVERNGLAAAPVFAAMIPVARLREAVSQAQVKKSERQIINYDEDFLLWALLRSWSVTTDDQDRQVLVVDLLQLHQDVLGISPNGFAPDEDPGQTSISIPVQSLYRALAAQRPAVSERDIEALRPFFNDAAVRAAFAPIQIEHRQAPQIIEGAPINKRKSKPILGLR</sequence>
<evidence type="ECO:0000313" key="3">
    <source>
        <dbReference type="EMBL" id="MBY8825504.1"/>
    </source>
</evidence>
<name>A0ABS7PVX2_9SPHN</name>
<comment type="caution">
    <text evidence="3">The sequence shown here is derived from an EMBL/GenBank/DDBJ whole genome shotgun (WGS) entry which is preliminary data.</text>
</comment>
<dbReference type="InterPro" id="IPR027417">
    <property type="entry name" value="P-loop_NTPase"/>
</dbReference>
<dbReference type="RefSeq" id="WP_222992605.1">
    <property type="nucleotide sequence ID" value="NZ_JAINVV010000012.1"/>
</dbReference>
<organism evidence="3 4">
    <name type="scientific">Sphingomonas colocasiae</name>
    <dbReference type="NCBI Taxonomy" id="1848973"/>
    <lineage>
        <taxon>Bacteria</taxon>
        <taxon>Pseudomonadati</taxon>
        <taxon>Pseudomonadota</taxon>
        <taxon>Alphaproteobacteria</taxon>
        <taxon>Sphingomonadales</taxon>
        <taxon>Sphingomonadaceae</taxon>
        <taxon>Sphingomonas</taxon>
    </lineage>
</organism>
<accession>A0ABS7PVX2</accession>
<reference evidence="3 4" key="1">
    <citation type="submission" date="2021-08" db="EMBL/GenBank/DDBJ databases">
        <authorList>
            <person name="Tuo L."/>
        </authorList>
    </citation>
    <scope>NUCLEOTIDE SEQUENCE [LARGE SCALE GENOMIC DNA]</scope>
    <source>
        <strain evidence="3 4">JCM 31229</strain>
    </source>
</reference>
<gene>
    <name evidence="3" type="ORF">K7G82_24595</name>
</gene>
<dbReference type="InterPro" id="IPR007560">
    <property type="entry name" value="Restrct_endonuc_IV_Mrr"/>
</dbReference>
<dbReference type="Gene3D" id="3.40.50.300">
    <property type="entry name" value="P-loop containing nucleotide triphosphate hydrolases"/>
    <property type="match status" value="1"/>
</dbReference>
<dbReference type="SUPFAM" id="SSF52540">
    <property type="entry name" value="P-loop containing nucleoside triphosphate hydrolases"/>
    <property type="match status" value="1"/>
</dbReference>
<dbReference type="InterPro" id="IPR007111">
    <property type="entry name" value="NACHT_NTPase"/>
</dbReference>
<proteinExistence type="predicted"/>
<feature type="domain" description="NACHT" evidence="2">
    <location>
        <begin position="173"/>
        <end position="348"/>
    </location>
</feature>
<dbReference type="EMBL" id="JAINVV010000012">
    <property type="protein sequence ID" value="MBY8825504.1"/>
    <property type="molecule type" value="Genomic_DNA"/>
</dbReference>